<dbReference type="Proteomes" id="UP001458880">
    <property type="component" value="Unassembled WGS sequence"/>
</dbReference>
<dbReference type="InterPro" id="IPR004119">
    <property type="entry name" value="EcKL"/>
</dbReference>
<dbReference type="SUPFAM" id="SSF56112">
    <property type="entry name" value="Protein kinase-like (PK-like)"/>
    <property type="match status" value="1"/>
</dbReference>
<dbReference type="Pfam" id="PF02958">
    <property type="entry name" value="EcKL"/>
    <property type="match status" value="1"/>
</dbReference>
<protein>
    <submittedName>
        <fullName evidence="1">Ecdysteroid kinase-like family</fullName>
    </submittedName>
</protein>
<reference evidence="1 2" key="1">
    <citation type="journal article" date="2024" name="BMC Genomics">
        <title>De novo assembly and annotation of Popillia japonica's genome with initial clues to its potential as an invasive pest.</title>
        <authorList>
            <person name="Cucini C."/>
            <person name="Boschi S."/>
            <person name="Funari R."/>
            <person name="Cardaioli E."/>
            <person name="Iannotti N."/>
            <person name="Marturano G."/>
            <person name="Paoli F."/>
            <person name="Bruttini M."/>
            <person name="Carapelli A."/>
            <person name="Frati F."/>
            <person name="Nardi F."/>
        </authorList>
    </citation>
    <scope>NUCLEOTIDE SEQUENCE [LARGE SCALE GENOMIC DNA]</scope>
    <source>
        <strain evidence="1">DMR45628</strain>
    </source>
</reference>
<name>A0AAW1KN68_POPJA</name>
<dbReference type="InterPro" id="IPR011009">
    <property type="entry name" value="Kinase-like_dom_sf"/>
</dbReference>
<evidence type="ECO:0000313" key="1">
    <source>
        <dbReference type="EMBL" id="KAK9722540.1"/>
    </source>
</evidence>
<dbReference type="PANTHER" id="PTHR11012">
    <property type="entry name" value="PROTEIN KINASE-LIKE DOMAIN-CONTAINING"/>
    <property type="match status" value="1"/>
</dbReference>
<accession>A0AAW1KN68</accession>
<evidence type="ECO:0000313" key="2">
    <source>
        <dbReference type="Proteomes" id="UP001458880"/>
    </source>
</evidence>
<dbReference type="GO" id="GO:0016301">
    <property type="term" value="F:kinase activity"/>
    <property type="evidence" value="ECO:0007669"/>
    <property type="project" value="UniProtKB-KW"/>
</dbReference>
<keyword evidence="1" id="KW-0808">Transferase</keyword>
<sequence length="186" mass="21413">MSSFFETFSLDNCQTILTRILDTSNFTVKSCEFCPLDERKGFLGEHAFLKILYQDENGESKLAKLFAKGVPKESCNTFIIESGLFLKEAMFYQELIPKMLENGVKTINDCIPACYFVSENEYLIFEDLMQKGYRTENHFKSLSLDCVKAGLNALAKLHSSGIIFEEKIRTRTWKWVPTQRIISEDV</sequence>
<proteinExistence type="predicted"/>
<dbReference type="AlphaFoldDB" id="A0AAW1KN68"/>
<dbReference type="EMBL" id="JASPKY010000187">
    <property type="protein sequence ID" value="KAK9722540.1"/>
    <property type="molecule type" value="Genomic_DNA"/>
</dbReference>
<organism evidence="1 2">
    <name type="scientific">Popillia japonica</name>
    <name type="common">Japanese beetle</name>
    <dbReference type="NCBI Taxonomy" id="7064"/>
    <lineage>
        <taxon>Eukaryota</taxon>
        <taxon>Metazoa</taxon>
        <taxon>Ecdysozoa</taxon>
        <taxon>Arthropoda</taxon>
        <taxon>Hexapoda</taxon>
        <taxon>Insecta</taxon>
        <taxon>Pterygota</taxon>
        <taxon>Neoptera</taxon>
        <taxon>Endopterygota</taxon>
        <taxon>Coleoptera</taxon>
        <taxon>Polyphaga</taxon>
        <taxon>Scarabaeiformia</taxon>
        <taxon>Scarabaeidae</taxon>
        <taxon>Rutelinae</taxon>
        <taxon>Popillia</taxon>
    </lineage>
</organism>
<keyword evidence="1" id="KW-0418">Kinase</keyword>
<gene>
    <name evidence="1" type="ORF">QE152_g19626</name>
</gene>
<dbReference type="PANTHER" id="PTHR11012:SF48">
    <property type="entry name" value="CHK KINASE-LIKE DOMAIN-CONTAINING PROTEIN-RELATED"/>
    <property type="match status" value="1"/>
</dbReference>
<comment type="caution">
    <text evidence="1">The sequence shown here is derived from an EMBL/GenBank/DDBJ whole genome shotgun (WGS) entry which is preliminary data.</text>
</comment>
<keyword evidence="2" id="KW-1185">Reference proteome</keyword>